<dbReference type="InterPro" id="IPR008966">
    <property type="entry name" value="Adhesion_dom_sf"/>
</dbReference>
<gene>
    <name evidence="2" type="ORF">I8Y21_002244</name>
</gene>
<dbReference type="GO" id="GO:0009289">
    <property type="term" value="C:pilus"/>
    <property type="evidence" value="ECO:0007669"/>
    <property type="project" value="InterPro"/>
</dbReference>
<dbReference type="Proteomes" id="UP000856143">
    <property type="component" value="Unassembled WGS sequence"/>
</dbReference>
<dbReference type="Gene3D" id="2.60.40.1090">
    <property type="entry name" value="Fimbrial-type adhesion domain"/>
    <property type="match status" value="1"/>
</dbReference>
<sequence length="155" mass="16532">MSIVPKCFGQVSVSPGTVNFGRVYTFQSQSGFSKTAPFSITARRDTGCLLNGDNDQYDSFTLKSTFTTQNALTDGNKAILLTAPDGSPNGLKLYIKDKKGDVTFGQPGDFGELTKPAGNNAAITTKTYTAELQSTGQPLVTGKFDADVVVTITWQ</sequence>
<name>A0AAN5L7M7_KLEOX</name>
<reference evidence="2" key="2">
    <citation type="submission" date="2020-11" db="EMBL/GenBank/DDBJ databases">
        <authorList>
            <consortium name="NCBI Pathogen Detection Project"/>
        </authorList>
    </citation>
    <scope>NUCLEOTIDE SEQUENCE</scope>
    <source>
        <strain evidence="2">R404</strain>
    </source>
</reference>
<dbReference type="EMBL" id="DACSEO010000022">
    <property type="protein sequence ID" value="HAT1681583.1"/>
    <property type="molecule type" value="Genomic_DNA"/>
</dbReference>
<dbReference type="Pfam" id="PF00419">
    <property type="entry name" value="Fimbrial"/>
    <property type="match status" value="1"/>
</dbReference>
<protein>
    <submittedName>
        <fullName evidence="2">Fimbrial protein</fullName>
    </submittedName>
</protein>
<reference evidence="2" key="1">
    <citation type="journal article" date="2018" name="Genome Biol.">
        <title>SKESA: strategic k-mer extension for scrupulous assemblies.</title>
        <authorList>
            <person name="Souvorov A."/>
            <person name="Agarwala R."/>
            <person name="Lipman D.J."/>
        </authorList>
    </citation>
    <scope>NUCLEOTIDE SEQUENCE</scope>
    <source>
        <strain evidence="2">R404</strain>
    </source>
</reference>
<dbReference type="GO" id="GO:0007155">
    <property type="term" value="P:cell adhesion"/>
    <property type="evidence" value="ECO:0007669"/>
    <property type="project" value="InterPro"/>
</dbReference>
<proteinExistence type="predicted"/>
<dbReference type="InterPro" id="IPR036937">
    <property type="entry name" value="Adhesion_dom_fimbrial_sf"/>
</dbReference>
<accession>A0AAN5L7M7</accession>
<evidence type="ECO:0000313" key="2">
    <source>
        <dbReference type="EMBL" id="HAT1681583.1"/>
    </source>
</evidence>
<evidence type="ECO:0000313" key="3">
    <source>
        <dbReference type="Proteomes" id="UP000856143"/>
    </source>
</evidence>
<comment type="caution">
    <text evidence="2">The sequence shown here is derived from an EMBL/GenBank/DDBJ whole genome shotgun (WGS) entry which is preliminary data.</text>
</comment>
<organism evidence="2 3">
    <name type="scientific">Klebsiella oxytoca</name>
    <dbReference type="NCBI Taxonomy" id="571"/>
    <lineage>
        <taxon>Bacteria</taxon>
        <taxon>Pseudomonadati</taxon>
        <taxon>Pseudomonadota</taxon>
        <taxon>Gammaproteobacteria</taxon>
        <taxon>Enterobacterales</taxon>
        <taxon>Enterobacteriaceae</taxon>
        <taxon>Klebsiella/Raoultella group</taxon>
        <taxon>Klebsiella</taxon>
    </lineage>
</organism>
<dbReference type="SUPFAM" id="SSF49401">
    <property type="entry name" value="Bacterial adhesins"/>
    <property type="match status" value="1"/>
</dbReference>
<evidence type="ECO:0000259" key="1">
    <source>
        <dbReference type="Pfam" id="PF00419"/>
    </source>
</evidence>
<feature type="domain" description="Fimbrial-type adhesion" evidence="1">
    <location>
        <begin position="16"/>
        <end position="155"/>
    </location>
</feature>
<dbReference type="InterPro" id="IPR000259">
    <property type="entry name" value="Adhesion_dom_fimbrial"/>
</dbReference>
<dbReference type="AlphaFoldDB" id="A0AAN5L7M7"/>